<proteinExistence type="predicted"/>
<evidence type="ECO:0000313" key="2">
    <source>
        <dbReference type="Proteomes" id="UP001597417"/>
    </source>
</evidence>
<protein>
    <recommendedName>
        <fullName evidence="3">XRE family transcriptional regulator</fullName>
    </recommendedName>
</protein>
<organism evidence="1 2">
    <name type="scientific">Amycolatopsis pigmentata</name>
    <dbReference type="NCBI Taxonomy" id="450801"/>
    <lineage>
        <taxon>Bacteria</taxon>
        <taxon>Bacillati</taxon>
        <taxon>Actinomycetota</taxon>
        <taxon>Actinomycetes</taxon>
        <taxon>Pseudonocardiales</taxon>
        <taxon>Pseudonocardiaceae</taxon>
        <taxon>Amycolatopsis</taxon>
    </lineage>
</organism>
<dbReference type="RefSeq" id="WP_378263509.1">
    <property type="nucleotide sequence ID" value="NZ_JBHUKR010000006.1"/>
</dbReference>
<accession>A0ABW5FNH3</accession>
<dbReference type="Proteomes" id="UP001597417">
    <property type="component" value="Unassembled WGS sequence"/>
</dbReference>
<keyword evidence="2" id="KW-1185">Reference proteome</keyword>
<reference evidence="2" key="1">
    <citation type="journal article" date="2019" name="Int. J. Syst. Evol. Microbiol.">
        <title>The Global Catalogue of Microorganisms (GCM) 10K type strain sequencing project: providing services to taxonomists for standard genome sequencing and annotation.</title>
        <authorList>
            <consortium name="The Broad Institute Genomics Platform"/>
            <consortium name="The Broad Institute Genome Sequencing Center for Infectious Disease"/>
            <person name="Wu L."/>
            <person name="Ma J."/>
        </authorList>
    </citation>
    <scope>NUCLEOTIDE SEQUENCE [LARGE SCALE GENOMIC DNA]</scope>
    <source>
        <strain evidence="2">CGMCC 4.7645</strain>
    </source>
</reference>
<name>A0ABW5FNH3_9PSEU</name>
<evidence type="ECO:0008006" key="3">
    <source>
        <dbReference type="Google" id="ProtNLM"/>
    </source>
</evidence>
<dbReference type="EMBL" id="JBHUKR010000006">
    <property type="protein sequence ID" value="MFD2416588.1"/>
    <property type="molecule type" value="Genomic_DNA"/>
</dbReference>
<comment type="caution">
    <text evidence="1">The sequence shown here is derived from an EMBL/GenBank/DDBJ whole genome shotgun (WGS) entry which is preliminary data.</text>
</comment>
<sequence>MDPEDGALQRLAADLRCLRERAGNPGYRELARRAHYSSTTLSIAAGGGKWECPNPNAWGGGGGM</sequence>
<evidence type="ECO:0000313" key="1">
    <source>
        <dbReference type="EMBL" id="MFD2416588.1"/>
    </source>
</evidence>
<gene>
    <name evidence="1" type="ORF">ACFSXZ_09655</name>
</gene>